<organism evidence="2 3">
    <name type="scientific">Hyalangium rubrum</name>
    <dbReference type="NCBI Taxonomy" id="3103134"/>
    <lineage>
        <taxon>Bacteria</taxon>
        <taxon>Pseudomonadati</taxon>
        <taxon>Myxococcota</taxon>
        <taxon>Myxococcia</taxon>
        <taxon>Myxococcales</taxon>
        <taxon>Cystobacterineae</taxon>
        <taxon>Archangiaceae</taxon>
        <taxon>Hyalangium</taxon>
    </lineage>
</organism>
<sequence length="420" mass="45039">MTCESHPSIRAALALGLWLLLPACGPSSTASEPTPHIWTLRQMREASAASGTIAGVSATEWVTPRGQPIAQWSPPYASAALVQSTEQDGLNVLPAFSEGRPAAFSVPEVWERVPEVWVQPWYVLVTEYVPSNPGSKRLKDSLALVDIEEESLFYSPFWEIIYVVVPQDTPPDRYTSAAALFAAGLPMHRGGGLLAPLTPEDVLPAIAEGHTGPVRPLTGESVGNAGKGEVWLHGRRVPYLSFGSNTFTWSTEANRVGIIDEVALYVFARAGEDGRPRPLGLPAILGTGPRGAGRAPRISSTGVPQFGTLTRPHFALLPNTAGPFIPGTLDLLKEALRGEGALAVVDVHPDIEARADAKDYVLRVALNPECFKDPAKFPGTCRWLDSQAAVETNLAPSSLQAQDVLFTSPVLFYDGKKVGR</sequence>
<name>A0ABU5HDF9_9BACT</name>
<dbReference type="EMBL" id="JAXIVS010000015">
    <property type="protein sequence ID" value="MDY7231497.1"/>
    <property type="molecule type" value="Genomic_DNA"/>
</dbReference>
<keyword evidence="3" id="KW-1185">Reference proteome</keyword>
<gene>
    <name evidence="2" type="ORF">SYV04_34215</name>
</gene>
<comment type="caution">
    <text evidence="2">The sequence shown here is derived from an EMBL/GenBank/DDBJ whole genome shotgun (WGS) entry which is preliminary data.</text>
</comment>
<evidence type="ECO:0008006" key="4">
    <source>
        <dbReference type="Google" id="ProtNLM"/>
    </source>
</evidence>
<dbReference type="RefSeq" id="WP_321550211.1">
    <property type="nucleotide sequence ID" value="NZ_JAXIVS010000015.1"/>
</dbReference>
<feature type="chain" id="PRO_5045883358" description="Lipoprotein" evidence="1">
    <location>
        <begin position="31"/>
        <end position="420"/>
    </location>
</feature>
<protein>
    <recommendedName>
        <fullName evidence="4">Lipoprotein</fullName>
    </recommendedName>
</protein>
<proteinExistence type="predicted"/>
<evidence type="ECO:0000256" key="1">
    <source>
        <dbReference type="SAM" id="SignalP"/>
    </source>
</evidence>
<keyword evidence="1" id="KW-0732">Signal</keyword>
<dbReference type="Proteomes" id="UP001291309">
    <property type="component" value="Unassembled WGS sequence"/>
</dbReference>
<accession>A0ABU5HDF9</accession>
<reference evidence="2 3" key="1">
    <citation type="submission" date="2023-12" db="EMBL/GenBank/DDBJ databases">
        <title>the genome sequence of Hyalangium sp. s54d21.</title>
        <authorList>
            <person name="Zhang X."/>
        </authorList>
    </citation>
    <scope>NUCLEOTIDE SEQUENCE [LARGE SCALE GENOMIC DNA]</scope>
    <source>
        <strain evidence="3">s54d21</strain>
    </source>
</reference>
<evidence type="ECO:0000313" key="2">
    <source>
        <dbReference type="EMBL" id="MDY7231497.1"/>
    </source>
</evidence>
<evidence type="ECO:0000313" key="3">
    <source>
        <dbReference type="Proteomes" id="UP001291309"/>
    </source>
</evidence>
<feature type="signal peptide" evidence="1">
    <location>
        <begin position="1"/>
        <end position="30"/>
    </location>
</feature>